<dbReference type="PANTHER" id="PTHR31961:SF3">
    <property type="entry name" value="SENSITIVE TO HIGH EXPRESSION PROTEIN 9, MITOCHONDRIAL"/>
    <property type="match status" value="1"/>
</dbReference>
<comment type="caution">
    <text evidence="14">The sequence shown here is derived from an EMBL/GenBank/DDBJ whole genome shotgun (WGS) entry which is preliminary data.</text>
</comment>
<evidence type="ECO:0000313" key="15">
    <source>
        <dbReference type="Proteomes" id="UP001224775"/>
    </source>
</evidence>
<gene>
    <name evidence="14" type="ORF">QTG54_016704</name>
</gene>
<feature type="compositionally biased region" description="Basic and acidic residues" evidence="12">
    <location>
        <begin position="305"/>
        <end position="331"/>
    </location>
</feature>
<evidence type="ECO:0000256" key="2">
    <source>
        <dbReference type="ARBA" id="ARBA00007472"/>
    </source>
</evidence>
<keyword evidence="9 13" id="KW-0472">Membrane</keyword>
<feature type="region of interest" description="Disordered" evidence="12">
    <location>
        <begin position="46"/>
        <end position="65"/>
    </location>
</feature>
<keyword evidence="7 11" id="KW-0175">Coiled coil</keyword>
<reference evidence="14" key="1">
    <citation type="submission" date="2023-06" db="EMBL/GenBank/DDBJ databases">
        <title>Survivors Of The Sea: Transcriptome response of Skeletonema marinoi to long-term dormancy.</title>
        <authorList>
            <person name="Pinder M.I.M."/>
            <person name="Kourtchenko O."/>
            <person name="Robertson E.K."/>
            <person name="Larsson T."/>
            <person name="Maumus F."/>
            <person name="Osuna-Cruz C.M."/>
            <person name="Vancaester E."/>
            <person name="Stenow R."/>
            <person name="Vandepoele K."/>
            <person name="Ploug H."/>
            <person name="Bruchert V."/>
            <person name="Godhe A."/>
            <person name="Topel M."/>
        </authorList>
    </citation>
    <scope>NUCLEOTIDE SEQUENCE</scope>
    <source>
        <strain evidence="14">R05AC</strain>
    </source>
</reference>
<dbReference type="AlphaFoldDB" id="A0AAD9D4E6"/>
<keyword evidence="6 13" id="KW-1133">Transmembrane helix</keyword>
<keyword evidence="4" id="KW-0999">Mitochondrion inner membrane</keyword>
<comment type="similarity">
    <text evidence="2">Belongs to the SHE9 family.</text>
</comment>
<dbReference type="PANTHER" id="PTHR31961">
    <property type="entry name" value="SENSITIVE TO HIGH EXPRESSION PROTEIN 9, MITOCHONDRIAL"/>
    <property type="match status" value="1"/>
</dbReference>
<feature type="region of interest" description="Disordered" evidence="12">
    <location>
        <begin position="265"/>
        <end position="360"/>
    </location>
</feature>
<protein>
    <submittedName>
        <fullName evidence="14">Sensitive to high expression protein 9</fullName>
    </submittedName>
</protein>
<evidence type="ECO:0000256" key="12">
    <source>
        <dbReference type="SAM" id="MobiDB-lite"/>
    </source>
</evidence>
<dbReference type="GO" id="GO:0005743">
    <property type="term" value="C:mitochondrial inner membrane"/>
    <property type="evidence" value="ECO:0007669"/>
    <property type="project" value="UniProtKB-SubCell"/>
</dbReference>
<evidence type="ECO:0000256" key="1">
    <source>
        <dbReference type="ARBA" id="ARBA00004273"/>
    </source>
</evidence>
<proteinExistence type="inferred from homology"/>
<name>A0AAD9D4E6_9STRA</name>
<evidence type="ECO:0000256" key="11">
    <source>
        <dbReference type="SAM" id="Coils"/>
    </source>
</evidence>
<feature type="compositionally biased region" description="Polar residues" evidence="12">
    <location>
        <begin position="268"/>
        <end position="290"/>
    </location>
</feature>
<feature type="compositionally biased region" description="Polar residues" evidence="12">
    <location>
        <begin position="350"/>
        <end position="360"/>
    </location>
</feature>
<dbReference type="Pfam" id="PF05546">
    <property type="entry name" value="She9_MDM33"/>
    <property type="match status" value="1"/>
</dbReference>
<evidence type="ECO:0000256" key="4">
    <source>
        <dbReference type="ARBA" id="ARBA00022792"/>
    </source>
</evidence>
<keyword evidence="15" id="KW-1185">Reference proteome</keyword>
<evidence type="ECO:0000256" key="13">
    <source>
        <dbReference type="SAM" id="Phobius"/>
    </source>
</evidence>
<evidence type="ECO:0000256" key="7">
    <source>
        <dbReference type="ARBA" id="ARBA00023054"/>
    </source>
</evidence>
<accession>A0AAD9D4E6</accession>
<organism evidence="14 15">
    <name type="scientific">Skeletonema marinoi</name>
    <dbReference type="NCBI Taxonomy" id="267567"/>
    <lineage>
        <taxon>Eukaryota</taxon>
        <taxon>Sar</taxon>
        <taxon>Stramenopiles</taxon>
        <taxon>Ochrophyta</taxon>
        <taxon>Bacillariophyta</taxon>
        <taxon>Coscinodiscophyceae</taxon>
        <taxon>Thalassiosirophycidae</taxon>
        <taxon>Thalassiosirales</taxon>
        <taxon>Skeletonemataceae</taxon>
        <taxon>Skeletonema</taxon>
        <taxon>Skeletonema marinoi-dohrnii complex</taxon>
    </lineage>
</organism>
<keyword evidence="3 13" id="KW-0812">Transmembrane</keyword>
<evidence type="ECO:0000256" key="6">
    <source>
        <dbReference type="ARBA" id="ARBA00022989"/>
    </source>
</evidence>
<keyword evidence="8" id="KW-0496">Mitochondrion</keyword>
<dbReference type="Proteomes" id="UP001224775">
    <property type="component" value="Unassembled WGS sequence"/>
</dbReference>
<evidence type="ECO:0000256" key="3">
    <source>
        <dbReference type="ARBA" id="ARBA00022692"/>
    </source>
</evidence>
<evidence type="ECO:0000256" key="9">
    <source>
        <dbReference type="ARBA" id="ARBA00023136"/>
    </source>
</evidence>
<evidence type="ECO:0000256" key="5">
    <source>
        <dbReference type="ARBA" id="ARBA00022946"/>
    </source>
</evidence>
<evidence type="ECO:0000313" key="14">
    <source>
        <dbReference type="EMBL" id="KAK1732643.1"/>
    </source>
</evidence>
<feature type="transmembrane region" description="Helical" evidence="13">
    <location>
        <begin position="206"/>
        <end position="226"/>
    </location>
</feature>
<dbReference type="EMBL" id="JATAAI010000062">
    <property type="protein sequence ID" value="KAK1732643.1"/>
    <property type="molecule type" value="Genomic_DNA"/>
</dbReference>
<feature type="coiled-coil region" evidence="11">
    <location>
        <begin position="151"/>
        <end position="181"/>
    </location>
</feature>
<dbReference type="InterPro" id="IPR008839">
    <property type="entry name" value="MDM33_fungi"/>
</dbReference>
<comment type="subcellular location">
    <subcellularLocation>
        <location evidence="1">Mitochondrion inner membrane</location>
    </subcellularLocation>
</comment>
<sequence>MIRRHAAASKIVSRCILLPSSAINDGNDVLWASVACNHRCSYFSSSAPSTAGGTTTKSAPPAAINSSSSKLDHWLEAWNEHSGTHEISKLKELVHNSSLKFDKQQRLVADARKAVDHALSAWEDSQIKHAQLMQVREKWTPAQALEFAKLLEKEVQVRSNLEQAKKDLAEKETHQSKLQIDYMNNLRKRYHEEQIWTDKWRILSTYGTWGLIALNSVVFLISQYLFRVRERSRMKDFEALLKETLSSNTSTMLAIREHQNDIAEQRNESQNINEPSRQSKNGSSNEQSITVKKEEGGTVLLNTSRGEESKQQHDVCKEESADKDDSDKQEPSDSSGSENKREPSSPSSSQGKQPAPMSTLQSKLVKLDRDKKMARILKHASDVLALSWSSLQTRATAAKIDCANKVDLPSAALGACVTSVAWLVAISFSKKGGQ</sequence>
<evidence type="ECO:0000256" key="8">
    <source>
        <dbReference type="ARBA" id="ARBA00023128"/>
    </source>
</evidence>
<evidence type="ECO:0000256" key="10">
    <source>
        <dbReference type="ARBA" id="ARBA00024807"/>
    </source>
</evidence>
<comment type="function">
    <text evidence="10">Required for the maintenance of the structure of the mitochondrial inner membrane. Involved in mitochondrial morphology. Causes growth arrest when highly overexpressed.</text>
</comment>
<keyword evidence="5" id="KW-0809">Transit peptide</keyword>